<dbReference type="Proteomes" id="UP000515158">
    <property type="component" value="Unplaced"/>
</dbReference>
<reference evidence="3" key="1">
    <citation type="submission" date="2025-08" db="UniProtKB">
        <authorList>
            <consortium name="RefSeq"/>
        </authorList>
    </citation>
    <scope>IDENTIFICATION</scope>
    <source>
        <tissue evidence="3">Total insect</tissue>
    </source>
</reference>
<dbReference type="RefSeq" id="XP_034231471.1">
    <property type="nucleotide sequence ID" value="XM_034375580.1"/>
</dbReference>
<dbReference type="InterPro" id="IPR002589">
    <property type="entry name" value="Macro_dom"/>
</dbReference>
<feature type="domain" description="Macro" evidence="1">
    <location>
        <begin position="1"/>
        <end position="141"/>
    </location>
</feature>
<dbReference type="InterPro" id="IPR050892">
    <property type="entry name" value="ADP-ribose_metab_enzymes"/>
</dbReference>
<keyword evidence="2" id="KW-1185">Reference proteome</keyword>
<gene>
    <name evidence="3" type="primary">LOC117639701</name>
</gene>
<sequence length="141" mass="16138">MHLIHHQGDLFDCPYWVPIVHCVSYDGKMGAGIAKTVQSIFNVRSEFLATEREVGGLVAVWRSHRFIVNLITKLRYWHLPTLDSLQSSLRALRSFVVDNNIGVLAMPEIAAGLDKIHLNLVIESLYQVFQDLDIEIHMYHL</sequence>
<dbReference type="GO" id="GO:0140291">
    <property type="term" value="P:peptidyl-glutamate ADP-deribosylation"/>
    <property type="evidence" value="ECO:0007669"/>
    <property type="project" value="TreeGrafter"/>
</dbReference>
<proteinExistence type="predicted"/>
<dbReference type="GeneID" id="117639701"/>
<evidence type="ECO:0000313" key="2">
    <source>
        <dbReference type="Proteomes" id="UP000515158"/>
    </source>
</evidence>
<dbReference type="KEGG" id="tpal:117639701"/>
<dbReference type="Gene3D" id="3.40.220.10">
    <property type="entry name" value="Leucine Aminopeptidase, subunit E, domain 1"/>
    <property type="match status" value="1"/>
</dbReference>
<accession>A0A6P8Y663</accession>
<dbReference type="InterPro" id="IPR043472">
    <property type="entry name" value="Macro_dom-like"/>
</dbReference>
<dbReference type="InParanoid" id="A0A6P8Y663"/>
<evidence type="ECO:0000313" key="3">
    <source>
        <dbReference type="RefSeq" id="XP_034231471.1"/>
    </source>
</evidence>
<protein>
    <submittedName>
        <fullName evidence="3">ADP-ribose glycohydrolase OARD1-like</fullName>
    </submittedName>
</protein>
<dbReference type="SUPFAM" id="SSF52949">
    <property type="entry name" value="Macro domain-like"/>
    <property type="match status" value="1"/>
</dbReference>
<name>A0A6P8Y663_THRPL</name>
<dbReference type="PANTHER" id="PTHR12521">
    <property type="entry name" value="PROTEIN C6ORF130"/>
    <property type="match status" value="1"/>
</dbReference>
<dbReference type="PROSITE" id="PS51154">
    <property type="entry name" value="MACRO"/>
    <property type="match status" value="1"/>
</dbReference>
<dbReference type="OrthoDB" id="2155246at2759"/>
<dbReference type="PANTHER" id="PTHR12521:SF0">
    <property type="entry name" value="ADP-RIBOSE GLYCOHYDROLASE OARD1"/>
    <property type="match status" value="1"/>
</dbReference>
<dbReference type="AlphaFoldDB" id="A0A6P8Y663"/>
<organism evidence="3">
    <name type="scientific">Thrips palmi</name>
    <name type="common">Melon thrips</name>
    <dbReference type="NCBI Taxonomy" id="161013"/>
    <lineage>
        <taxon>Eukaryota</taxon>
        <taxon>Metazoa</taxon>
        <taxon>Ecdysozoa</taxon>
        <taxon>Arthropoda</taxon>
        <taxon>Hexapoda</taxon>
        <taxon>Insecta</taxon>
        <taxon>Pterygota</taxon>
        <taxon>Neoptera</taxon>
        <taxon>Paraneoptera</taxon>
        <taxon>Thysanoptera</taxon>
        <taxon>Terebrantia</taxon>
        <taxon>Thripoidea</taxon>
        <taxon>Thripidae</taxon>
        <taxon>Thrips</taxon>
    </lineage>
</organism>
<evidence type="ECO:0000259" key="1">
    <source>
        <dbReference type="PROSITE" id="PS51154"/>
    </source>
</evidence>